<dbReference type="EMBL" id="JNBS01000466">
    <property type="protein sequence ID" value="OQS05359.1"/>
    <property type="molecule type" value="Genomic_DNA"/>
</dbReference>
<keyword evidence="4" id="KW-1133">Transmembrane helix</keyword>
<dbReference type="STRING" id="74557.A0A1W0A568"/>
<dbReference type="OrthoDB" id="65569at2759"/>
<dbReference type="FunFam" id="3.20.20.80:FF:000099">
    <property type="entry name" value="Lactase-phlorizin hydrolase, putative"/>
    <property type="match status" value="1"/>
</dbReference>
<dbReference type="AlphaFoldDB" id="A0A1W0A568"/>
<evidence type="ECO:0000256" key="4">
    <source>
        <dbReference type="SAM" id="Phobius"/>
    </source>
</evidence>
<evidence type="ECO:0000313" key="6">
    <source>
        <dbReference type="Proteomes" id="UP000243217"/>
    </source>
</evidence>
<dbReference type="Proteomes" id="UP000243217">
    <property type="component" value="Unassembled WGS sequence"/>
</dbReference>
<feature type="transmembrane region" description="Helical" evidence="4">
    <location>
        <begin position="846"/>
        <end position="866"/>
    </location>
</feature>
<dbReference type="Pfam" id="PF00232">
    <property type="entry name" value="Glyco_hydro_1"/>
    <property type="match status" value="1"/>
</dbReference>
<accession>A0A1W0A568</accession>
<dbReference type="PROSITE" id="PS00653">
    <property type="entry name" value="GLYCOSYL_HYDROL_F1_2"/>
    <property type="match status" value="1"/>
</dbReference>
<dbReference type="PANTHER" id="PTHR10353">
    <property type="entry name" value="GLYCOSYL HYDROLASE"/>
    <property type="match status" value="1"/>
</dbReference>
<dbReference type="GO" id="GO:0008422">
    <property type="term" value="F:beta-glucosidase activity"/>
    <property type="evidence" value="ECO:0007669"/>
    <property type="project" value="TreeGrafter"/>
</dbReference>
<evidence type="ECO:0000256" key="1">
    <source>
        <dbReference type="ARBA" id="ARBA00010838"/>
    </source>
</evidence>
<dbReference type="InterPro" id="IPR017853">
    <property type="entry name" value="GH"/>
</dbReference>
<reference evidence="5 6" key="1">
    <citation type="journal article" date="2014" name="Genome Biol. Evol.">
        <title>The secreted proteins of Achlya hypogyna and Thraustotheca clavata identify the ancestral oomycete secretome and reveal gene acquisitions by horizontal gene transfer.</title>
        <authorList>
            <person name="Misner I."/>
            <person name="Blouin N."/>
            <person name="Leonard G."/>
            <person name="Richards T.A."/>
            <person name="Lane C.E."/>
        </authorList>
    </citation>
    <scope>NUCLEOTIDE SEQUENCE [LARGE SCALE GENOMIC DNA]</scope>
    <source>
        <strain evidence="5 6">ATCC 34112</strain>
    </source>
</reference>
<evidence type="ECO:0000256" key="2">
    <source>
        <dbReference type="ARBA" id="ARBA00022801"/>
    </source>
</evidence>
<gene>
    <name evidence="5" type="ORF">THRCLA_02493</name>
</gene>
<keyword evidence="3" id="KW-0326">Glycosidase</keyword>
<comment type="caution">
    <text evidence="5">The sequence shown here is derived from an EMBL/GenBank/DDBJ whole genome shotgun (WGS) entry which is preliminary data.</text>
</comment>
<keyword evidence="4" id="KW-0812">Transmembrane</keyword>
<dbReference type="GO" id="GO:0005975">
    <property type="term" value="P:carbohydrate metabolic process"/>
    <property type="evidence" value="ECO:0007669"/>
    <property type="project" value="InterPro"/>
</dbReference>
<keyword evidence="4" id="KW-0472">Membrane</keyword>
<dbReference type="PRINTS" id="PR00131">
    <property type="entry name" value="GLHYDRLASE1"/>
</dbReference>
<proteinExistence type="inferred from homology"/>
<organism evidence="5 6">
    <name type="scientific">Thraustotheca clavata</name>
    <dbReference type="NCBI Taxonomy" id="74557"/>
    <lineage>
        <taxon>Eukaryota</taxon>
        <taxon>Sar</taxon>
        <taxon>Stramenopiles</taxon>
        <taxon>Oomycota</taxon>
        <taxon>Saprolegniomycetes</taxon>
        <taxon>Saprolegniales</taxon>
        <taxon>Achlyaceae</taxon>
        <taxon>Thraustotheca</taxon>
    </lineage>
</organism>
<dbReference type="SUPFAM" id="SSF51445">
    <property type="entry name" value="(Trans)glycosidases"/>
    <property type="match status" value="1"/>
</dbReference>
<dbReference type="Gene3D" id="3.20.20.80">
    <property type="entry name" value="Glycosidases"/>
    <property type="match status" value="1"/>
</dbReference>
<protein>
    <submittedName>
        <fullName evidence="5">Lactase-phlorizin hydrolase</fullName>
    </submittedName>
</protein>
<dbReference type="PANTHER" id="PTHR10353:SF36">
    <property type="entry name" value="LP05116P"/>
    <property type="match status" value="1"/>
</dbReference>
<comment type="similarity">
    <text evidence="1">Belongs to the glycosyl hydrolase 1 family.</text>
</comment>
<sequence length="887" mass="101831">MEEVPRHVVVYGELSPEQKKNYSKFIVDHKIKFAKNADGLYIATVRLEKPPQPVEEITPPKIVTLKERLRNINVQTVPETLKRYSTLFSMLESGPTLQPSKAPLTLLNLIKTIHDIYDTRWIEPQTDGNAQNPFCSYIYHYFKTRYGLLPLVEQHIIDFLTSLQANSEHLDAEIFSCFLDGTYNEGALVFFLNSRSKLLKIMARDALGFKLNVVKDSVWISKAQCFVLAHQIFGSRAGIPYLSFIRKFKEYLTCQPLSRTINDTMEVFLQFKTIDIKIQGMAEYIPEEQDNPPLSPLDEKKRLFALLQRVRHRQEQMIANNDVADEEGWVPHQEHAILLWTSSLVLAENGAKCFPKSFLFGTATAAYQVEGGWNETGRTPSIWDEFCRDRDIECANVADDMIHRYESDVLLMKSMGLKSFRLSISWSRVMTWNPAIKRMVRNDAGIAFYHQLLDSVIAAEMQPIVTLYHWDLPAALHHEFGGWLSRKIIPHYKEYANLMFEEFGSKVPYWTTFNEPWSFCVGGYAEGFHAPGLSHSETNSYLAAHHVLLSHATVVRLFWSRRHEFYPSAKIGIVLNTDMTFPLDPNSPGDVAAAERRLQFFMGWFLSPVVYGDYPYVMKLYAKDHLPTFTADEKKLLAGTYDIFMLNHYSSSLITDCNSTRSLTKCDSLLEGWDRDLGIDLRAPVGSRSSSLNSKGQQNCPWFSGYPEGYLPLIRWLNKHNTSTPILLTENGWCGNEDIDNQDQLWYFQTYLDQVWQGLQEGLPIVGYTAWSFLDNYEWGSFDPRFGLFYVEFTNQTRGKDEYQPLASELKRIPRTAALWFGQVANSMCLDVGSTEFEAAKPVSSLIQAVIYFGYVGPLVIAIIIMRTFHSRRRPKNHETTPLLNKP</sequence>
<evidence type="ECO:0000313" key="5">
    <source>
        <dbReference type="EMBL" id="OQS05359.1"/>
    </source>
</evidence>
<dbReference type="InterPro" id="IPR001360">
    <property type="entry name" value="Glyco_hydro_1"/>
</dbReference>
<dbReference type="InterPro" id="IPR033132">
    <property type="entry name" value="GH_1_N_CS"/>
</dbReference>
<keyword evidence="2 5" id="KW-0378">Hydrolase</keyword>
<name>A0A1W0A568_9STRA</name>
<keyword evidence="6" id="KW-1185">Reference proteome</keyword>
<evidence type="ECO:0000256" key="3">
    <source>
        <dbReference type="ARBA" id="ARBA00023295"/>
    </source>
</evidence>